<reference evidence="1" key="1">
    <citation type="submission" date="2023-04" db="EMBL/GenBank/DDBJ databases">
        <title>Draft Genome sequencing of Naganishia species isolated from polar environments using Oxford Nanopore Technology.</title>
        <authorList>
            <person name="Leo P."/>
            <person name="Venkateswaran K."/>
        </authorList>
    </citation>
    <scope>NUCLEOTIDE SEQUENCE</scope>
    <source>
        <strain evidence="1">MNA-CCFEE 5261</strain>
    </source>
</reference>
<dbReference type="Proteomes" id="UP001241377">
    <property type="component" value="Unassembled WGS sequence"/>
</dbReference>
<name>A0ACC2V7Q5_9TREE</name>
<organism evidence="1 2">
    <name type="scientific">Naganishia cerealis</name>
    <dbReference type="NCBI Taxonomy" id="610337"/>
    <lineage>
        <taxon>Eukaryota</taxon>
        <taxon>Fungi</taxon>
        <taxon>Dikarya</taxon>
        <taxon>Basidiomycota</taxon>
        <taxon>Agaricomycotina</taxon>
        <taxon>Tremellomycetes</taxon>
        <taxon>Filobasidiales</taxon>
        <taxon>Filobasidiaceae</taxon>
        <taxon>Naganishia</taxon>
    </lineage>
</organism>
<protein>
    <submittedName>
        <fullName evidence="1">Uncharacterized protein</fullName>
    </submittedName>
</protein>
<sequence>MHRNNQTTNGTHGPEEDDNCDQDRAGPTAGQDPTVPAEETGSLFSITESYVATSTVPPLDVPSPRADTLSPSGLTAPTTTEGKSSSSNAGATATLVPFAKSTEAEASALGAEVITTMTTGVPTLAPAAAFTGSFPAWDPDIILSGSIPLPTSVGNRRQGI</sequence>
<evidence type="ECO:0000313" key="2">
    <source>
        <dbReference type="Proteomes" id="UP001241377"/>
    </source>
</evidence>
<keyword evidence="2" id="KW-1185">Reference proteome</keyword>
<comment type="caution">
    <text evidence="1">The sequence shown here is derived from an EMBL/GenBank/DDBJ whole genome shotgun (WGS) entry which is preliminary data.</text>
</comment>
<gene>
    <name evidence="1" type="ORF">QFC19_007664</name>
</gene>
<dbReference type="EMBL" id="JASBWR010000103">
    <property type="protein sequence ID" value="KAJ9095209.1"/>
    <property type="molecule type" value="Genomic_DNA"/>
</dbReference>
<accession>A0ACC2V7Q5</accession>
<evidence type="ECO:0000313" key="1">
    <source>
        <dbReference type="EMBL" id="KAJ9095209.1"/>
    </source>
</evidence>
<proteinExistence type="predicted"/>